<proteinExistence type="predicted"/>
<protein>
    <submittedName>
        <fullName evidence="2">Uncharacterized protein</fullName>
    </submittedName>
</protein>
<dbReference type="EMBL" id="LUCM01004727">
    <property type="protein sequence ID" value="KAA0193901.1"/>
    <property type="molecule type" value="Genomic_DNA"/>
</dbReference>
<organism evidence="2 3">
    <name type="scientific">Fasciolopsis buskii</name>
    <dbReference type="NCBI Taxonomy" id="27845"/>
    <lineage>
        <taxon>Eukaryota</taxon>
        <taxon>Metazoa</taxon>
        <taxon>Spiralia</taxon>
        <taxon>Lophotrochozoa</taxon>
        <taxon>Platyhelminthes</taxon>
        <taxon>Trematoda</taxon>
        <taxon>Digenea</taxon>
        <taxon>Plagiorchiida</taxon>
        <taxon>Echinostomata</taxon>
        <taxon>Echinostomatoidea</taxon>
        <taxon>Fasciolidae</taxon>
        <taxon>Fasciolopsis</taxon>
    </lineage>
</organism>
<evidence type="ECO:0000313" key="3">
    <source>
        <dbReference type="Proteomes" id="UP000728185"/>
    </source>
</evidence>
<reference evidence="2" key="1">
    <citation type="submission" date="2019-05" db="EMBL/GenBank/DDBJ databases">
        <title>Annotation for the trematode Fasciolopsis buski.</title>
        <authorList>
            <person name="Choi Y.-J."/>
        </authorList>
    </citation>
    <scope>NUCLEOTIDE SEQUENCE</scope>
    <source>
        <strain evidence="2">HT</strain>
        <tissue evidence="2">Whole worm</tissue>
    </source>
</reference>
<keyword evidence="1" id="KW-0812">Transmembrane</keyword>
<comment type="caution">
    <text evidence="2">The sequence shown here is derived from an EMBL/GenBank/DDBJ whole genome shotgun (WGS) entry which is preliminary data.</text>
</comment>
<dbReference type="Proteomes" id="UP000728185">
    <property type="component" value="Unassembled WGS sequence"/>
</dbReference>
<feature type="transmembrane region" description="Helical" evidence="1">
    <location>
        <begin position="38"/>
        <end position="60"/>
    </location>
</feature>
<accession>A0A8E0S113</accession>
<evidence type="ECO:0000313" key="2">
    <source>
        <dbReference type="EMBL" id="KAA0193901.1"/>
    </source>
</evidence>
<keyword evidence="1" id="KW-1133">Transmembrane helix</keyword>
<dbReference type="AlphaFoldDB" id="A0A8E0S113"/>
<keyword evidence="3" id="KW-1185">Reference proteome</keyword>
<keyword evidence="1" id="KW-0472">Membrane</keyword>
<evidence type="ECO:0000256" key="1">
    <source>
        <dbReference type="SAM" id="Phobius"/>
    </source>
</evidence>
<name>A0A8E0S113_9TREM</name>
<gene>
    <name evidence="2" type="ORF">FBUS_01934</name>
</gene>
<sequence>MGHERFRMDSMFMHVLSMTTALNLSSFETYFPDGPKKWYLPTAISICAGAILFFTVEFILRRIRNCLESRSSKRDPLRTVNSVAITNGCCIPVLNDRPNYADFPYRLREPVAHGDQHTDNPLVNIRLSDHESHKPATLLTKEVEENNHHHHDHQQSEKSGCCGSRVCFCFPCVSIHYPCSYDQLGYRSSPFIQLRSLLLLCSVFTTIDQKIWSN</sequence>